<evidence type="ECO:0000313" key="4">
    <source>
        <dbReference type="EMBL" id="CAG9129820.1"/>
    </source>
</evidence>
<evidence type="ECO:0000313" key="5">
    <source>
        <dbReference type="Proteomes" id="UP000095284"/>
    </source>
</evidence>
<dbReference type="Pfam" id="PF03981">
    <property type="entry name" value="Ubiq_cyt_C_chap"/>
    <property type="match status" value="1"/>
</dbReference>
<reference evidence="4" key="2">
    <citation type="submission" date="2020-08" db="EMBL/GenBank/DDBJ databases">
        <authorList>
            <person name="Kikuchi T."/>
        </authorList>
    </citation>
    <scope>NUCLEOTIDE SEQUENCE</scope>
    <source>
        <strain evidence="3">Ka4C1</strain>
    </source>
</reference>
<evidence type="ECO:0000313" key="6">
    <source>
        <dbReference type="Proteomes" id="UP000659654"/>
    </source>
</evidence>
<dbReference type="WBParaSite" id="BXY_1401600.1">
    <property type="protein sequence ID" value="BXY_1401600.1"/>
    <property type="gene ID" value="BXY_1401600"/>
</dbReference>
<evidence type="ECO:0000313" key="3">
    <source>
        <dbReference type="EMBL" id="CAD5234194.1"/>
    </source>
</evidence>
<dbReference type="Proteomes" id="UP000095284">
    <property type="component" value="Unplaced"/>
</dbReference>
<dbReference type="InterPro" id="IPR021150">
    <property type="entry name" value="Ubiq_cyt_c_chap"/>
</dbReference>
<accession>A0A1I7SLT3</accession>
<dbReference type="EMBL" id="CAJFCV020000006">
    <property type="protein sequence ID" value="CAG9129820.1"/>
    <property type="molecule type" value="Genomic_DNA"/>
</dbReference>
<dbReference type="eggNOG" id="KOG2873">
    <property type="taxonomic scope" value="Eukaryota"/>
</dbReference>
<dbReference type="GO" id="GO:0005739">
    <property type="term" value="C:mitochondrion"/>
    <property type="evidence" value="ECO:0007669"/>
    <property type="project" value="TreeGrafter"/>
</dbReference>
<dbReference type="PANTHER" id="PTHR12184:SF1">
    <property type="entry name" value="UBIQUINOL-CYTOCHROME-C REDUCTASE COMPLEX ASSEMBLY FACTOR 1"/>
    <property type="match status" value="1"/>
</dbReference>
<dbReference type="PANTHER" id="PTHR12184">
    <property type="entry name" value="UBIQUINOL-CYTOCHROME C REDUCTASE COMPLEX ASSEMBLY FACTOR 1 FAMILY MEMBER"/>
    <property type="match status" value="1"/>
</dbReference>
<dbReference type="GO" id="GO:0034551">
    <property type="term" value="P:mitochondrial respiratory chain complex III assembly"/>
    <property type="evidence" value="ECO:0007669"/>
    <property type="project" value="TreeGrafter"/>
</dbReference>
<protein>
    <submittedName>
        <fullName evidence="3">(pine wood nematode) hypothetical protein</fullName>
    </submittedName>
</protein>
<sequence>MIRLARLRTLHHCAFGLRAFSSELQKPDPKFIQPTQAQSYSAYVNKMIENPSWEPYWLIRLKKKLGMKTDLEKNLDSELKALLDKAATLLYYDCADNFPYLRLIHEFNLPDYMSSWYKLTLLHVCMCLFKMQSSLDAAAYHQLRDSMLNTLWFDVDKRLELLSEEFEYKLNAKKDMKVLHAVYIQALFEYDEGFLSNDCILAGALWRNLFMSKPVEPIYLNNAVRYTRATIAFLDSLEINEIIVGGVKRWEPAEQLRLE</sequence>
<dbReference type="InterPro" id="IPR007129">
    <property type="entry name" value="Ubiqinol_cyt_c_chaperone_CPB3"/>
</dbReference>
<name>A0A1I7SLT3_BURXY</name>
<evidence type="ECO:0000259" key="2">
    <source>
        <dbReference type="Pfam" id="PF03981"/>
    </source>
</evidence>
<keyword evidence="6" id="KW-1185">Reference proteome</keyword>
<gene>
    <name evidence="3" type="ORF">BXYJ_LOCUS14285</name>
</gene>
<comment type="similarity">
    <text evidence="1">Belongs to the CBP3 family.</text>
</comment>
<dbReference type="AlphaFoldDB" id="A0A1I7SLT3"/>
<dbReference type="Proteomes" id="UP000582659">
    <property type="component" value="Unassembled WGS sequence"/>
</dbReference>
<organism evidence="5 7">
    <name type="scientific">Bursaphelenchus xylophilus</name>
    <name type="common">Pinewood nematode worm</name>
    <name type="synonym">Aphelenchoides xylophilus</name>
    <dbReference type="NCBI Taxonomy" id="6326"/>
    <lineage>
        <taxon>Eukaryota</taxon>
        <taxon>Metazoa</taxon>
        <taxon>Ecdysozoa</taxon>
        <taxon>Nematoda</taxon>
        <taxon>Chromadorea</taxon>
        <taxon>Rhabditida</taxon>
        <taxon>Tylenchina</taxon>
        <taxon>Tylenchomorpha</taxon>
        <taxon>Aphelenchoidea</taxon>
        <taxon>Aphelenchoididae</taxon>
        <taxon>Bursaphelenchus</taxon>
    </lineage>
</organism>
<evidence type="ECO:0000313" key="7">
    <source>
        <dbReference type="WBParaSite" id="BXY_1401600.1"/>
    </source>
</evidence>
<evidence type="ECO:0000256" key="1">
    <source>
        <dbReference type="ARBA" id="ARBA00006407"/>
    </source>
</evidence>
<dbReference type="SMR" id="A0A1I7SLT3"/>
<feature type="domain" description="Ubiquinol-cytochrome c chaperone" evidence="2">
    <location>
        <begin position="106"/>
        <end position="249"/>
    </location>
</feature>
<dbReference type="EMBL" id="CAJFDI010000006">
    <property type="protein sequence ID" value="CAD5234194.1"/>
    <property type="molecule type" value="Genomic_DNA"/>
</dbReference>
<proteinExistence type="inferred from homology"/>
<dbReference type="Proteomes" id="UP000659654">
    <property type="component" value="Unassembled WGS sequence"/>
</dbReference>
<reference evidence="7" key="1">
    <citation type="submission" date="2016-11" db="UniProtKB">
        <authorList>
            <consortium name="WormBaseParasite"/>
        </authorList>
    </citation>
    <scope>IDENTIFICATION</scope>
</reference>
<dbReference type="OrthoDB" id="4007at2759"/>